<evidence type="ECO:0008006" key="3">
    <source>
        <dbReference type="Google" id="ProtNLM"/>
    </source>
</evidence>
<dbReference type="EMBL" id="FNCC01000013">
    <property type="protein sequence ID" value="SDG94500.1"/>
    <property type="molecule type" value="Genomic_DNA"/>
</dbReference>
<dbReference type="PROSITE" id="PS51257">
    <property type="entry name" value="PROKAR_LIPOPROTEIN"/>
    <property type="match status" value="1"/>
</dbReference>
<accession>A0A1G7YF05</accession>
<organism evidence="1 2">
    <name type="scientific">Lentzea fradiae</name>
    <dbReference type="NCBI Taxonomy" id="200378"/>
    <lineage>
        <taxon>Bacteria</taxon>
        <taxon>Bacillati</taxon>
        <taxon>Actinomycetota</taxon>
        <taxon>Actinomycetes</taxon>
        <taxon>Pseudonocardiales</taxon>
        <taxon>Pseudonocardiaceae</taxon>
        <taxon>Lentzea</taxon>
    </lineage>
</organism>
<name>A0A1G7YF05_9PSEU</name>
<evidence type="ECO:0000313" key="1">
    <source>
        <dbReference type="EMBL" id="SDG94500.1"/>
    </source>
</evidence>
<dbReference type="PANTHER" id="PTHR42941:SF1">
    <property type="entry name" value="SLL1037 PROTEIN"/>
    <property type="match status" value="1"/>
</dbReference>
<dbReference type="RefSeq" id="WP_090054809.1">
    <property type="nucleotide sequence ID" value="NZ_FNCC01000013.1"/>
</dbReference>
<dbReference type="InterPro" id="IPR006311">
    <property type="entry name" value="TAT_signal"/>
</dbReference>
<dbReference type="OrthoDB" id="5582316at2"/>
<dbReference type="PANTHER" id="PTHR42941">
    <property type="entry name" value="SLL1037 PROTEIN"/>
    <property type="match status" value="1"/>
</dbReference>
<dbReference type="Proteomes" id="UP000199623">
    <property type="component" value="Unassembled WGS sequence"/>
</dbReference>
<keyword evidence="2" id="KW-1185">Reference proteome</keyword>
<dbReference type="Pfam" id="PF16868">
    <property type="entry name" value="NMT1_3"/>
    <property type="match status" value="1"/>
</dbReference>
<proteinExistence type="predicted"/>
<dbReference type="SUPFAM" id="SSF53850">
    <property type="entry name" value="Periplasmic binding protein-like II"/>
    <property type="match status" value="1"/>
</dbReference>
<dbReference type="Gene3D" id="3.40.190.10">
    <property type="entry name" value="Periplasmic binding protein-like II"/>
    <property type="match status" value="2"/>
</dbReference>
<dbReference type="STRING" id="200378.SAMN05216553_113241"/>
<reference evidence="2" key="1">
    <citation type="submission" date="2016-10" db="EMBL/GenBank/DDBJ databases">
        <authorList>
            <person name="Varghese N."/>
            <person name="Submissions S."/>
        </authorList>
    </citation>
    <scope>NUCLEOTIDE SEQUENCE [LARGE SCALE GENOMIC DNA]</scope>
    <source>
        <strain evidence="2">CGMCC 4.3506</strain>
    </source>
</reference>
<evidence type="ECO:0000313" key="2">
    <source>
        <dbReference type="Proteomes" id="UP000199623"/>
    </source>
</evidence>
<dbReference type="InterPro" id="IPR011852">
    <property type="entry name" value="TRAP_TAXI"/>
</dbReference>
<gene>
    <name evidence="1" type="ORF">SAMN05216553_113241</name>
</gene>
<protein>
    <recommendedName>
        <fullName evidence="3">TRAP transporter solute receptor, TAXI family</fullName>
    </recommendedName>
</protein>
<sequence>MSLSRRTLLLGAGLALAGCTPRRVEAPAELLLATGPEGAVFREVGGALAAAVAEQLPGTRVIAIPTAASVENIQLLRSGAAQLALSSLDAIEDPPGLRAVGRLYDSFMQIAVPIASPIRTFADLAGKRISLGPKGSGTEFTAVRMLREFGVSAVDERMAHSEASRRVGNGSLDAMLALTGIPTPAITDLKGKVRLIDITPEATRLADNYQGPYIPATIPSTTYEGVAANHTFAVPNLLLARDSLSADVVEVVTRTVFTETARIVEGHPEASRINVRTGIATGLVPLHDGAMRWFRSAKR</sequence>
<dbReference type="PROSITE" id="PS51318">
    <property type="entry name" value="TAT"/>
    <property type="match status" value="1"/>
</dbReference>
<dbReference type="NCBIfam" id="TIGR02122">
    <property type="entry name" value="TRAP_TAXI"/>
    <property type="match status" value="1"/>
</dbReference>
<dbReference type="AlphaFoldDB" id="A0A1G7YF05"/>